<dbReference type="SUPFAM" id="SSF56281">
    <property type="entry name" value="Metallo-hydrolase/oxidoreductase"/>
    <property type="match status" value="1"/>
</dbReference>
<dbReference type="Gene3D" id="3.60.15.10">
    <property type="entry name" value="Ribonuclease Z/Hydroxyacylglutathione hydrolase-like"/>
    <property type="match status" value="1"/>
</dbReference>
<organism evidence="1 2">
    <name type="scientific">Aphanothece cf. minutissima CCALA 015</name>
    <dbReference type="NCBI Taxonomy" id="2107695"/>
    <lineage>
        <taxon>Bacteria</taxon>
        <taxon>Bacillati</taxon>
        <taxon>Cyanobacteriota</taxon>
        <taxon>Cyanophyceae</taxon>
        <taxon>Oscillatoriophycideae</taxon>
        <taxon>Chroococcales</taxon>
        <taxon>Aphanothecaceae</taxon>
        <taxon>Aphanothece</taxon>
    </lineage>
</organism>
<reference evidence="1 2" key="2">
    <citation type="submission" date="2018-03" db="EMBL/GenBank/DDBJ databases">
        <title>The ancient ancestry and fast evolution of plastids.</title>
        <authorList>
            <person name="Moore K.R."/>
            <person name="Magnabosco C."/>
            <person name="Momper L."/>
            <person name="Gold D.A."/>
            <person name="Bosak T."/>
            <person name="Fournier G.P."/>
        </authorList>
    </citation>
    <scope>NUCLEOTIDE SEQUENCE [LARGE SCALE GENOMIC DNA]</scope>
    <source>
        <strain evidence="1 2">CCALA 015</strain>
    </source>
</reference>
<proteinExistence type="predicted"/>
<dbReference type="Proteomes" id="UP000238218">
    <property type="component" value="Unassembled WGS sequence"/>
</dbReference>
<comment type="caution">
    <text evidence="1">The sequence shown here is derived from an EMBL/GenBank/DDBJ whole genome shotgun (WGS) entry which is preliminary data.</text>
</comment>
<dbReference type="Pfam" id="PF13483">
    <property type="entry name" value="Lactamase_B_3"/>
    <property type="match status" value="1"/>
</dbReference>
<evidence type="ECO:0000313" key="1">
    <source>
        <dbReference type="EMBL" id="PSB39549.1"/>
    </source>
</evidence>
<dbReference type="PANTHER" id="PTHR39189">
    <property type="entry name" value="UPF0173 METAL-DEPENDENT HYDROLASE YTKL"/>
    <property type="match status" value="1"/>
</dbReference>
<name>A0ABX5FC90_9CHRO</name>
<dbReference type="PANTHER" id="PTHR39189:SF1">
    <property type="entry name" value="UPF0173 METAL-DEPENDENT HYDROLASE YTKL"/>
    <property type="match status" value="1"/>
</dbReference>
<sequence>MGLGAGLRLGAGLALAAGLTLPMPAVAQKGGGVSITHLGHSALLIQGGGARVLVNPFQAVGCAAGLPVPRVSADVILASSLLKDEGAQVASGKFLVKPGSYRLAGLQIEGIAAPHDRVGGRRFGNATLWRWRQGGLDIAHLGGTAGRLSPADRVLLGRPDVLIIGVGGGGKVYTGQEAAEVARELQARRVIPVQYTTGKPPAGCDQGSVEPFLKAMVGATVRRSGRTISVVPPLGDGVVVEVMR</sequence>
<gene>
    <name evidence="1" type="ORF">C7B81_00470</name>
</gene>
<reference evidence="1 2" key="1">
    <citation type="submission" date="2018-02" db="EMBL/GenBank/DDBJ databases">
        <authorList>
            <person name="Moore K."/>
            <person name="Momper L."/>
        </authorList>
    </citation>
    <scope>NUCLEOTIDE SEQUENCE [LARGE SCALE GENOMIC DNA]</scope>
    <source>
        <strain evidence="1 2">CCALA 015</strain>
    </source>
</reference>
<keyword evidence="1" id="KW-0378">Hydrolase</keyword>
<dbReference type="GO" id="GO:0016787">
    <property type="term" value="F:hydrolase activity"/>
    <property type="evidence" value="ECO:0007669"/>
    <property type="project" value="UniProtKB-KW"/>
</dbReference>
<protein>
    <submittedName>
        <fullName evidence="1">Zn-dependent hydrolase</fullName>
    </submittedName>
</protein>
<keyword evidence="2" id="KW-1185">Reference proteome</keyword>
<dbReference type="InterPro" id="IPR036866">
    <property type="entry name" value="RibonucZ/Hydroxyglut_hydro"/>
</dbReference>
<accession>A0ABX5FC90</accession>
<dbReference type="EMBL" id="PVWP01000001">
    <property type="protein sequence ID" value="PSB39549.1"/>
    <property type="molecule type" value="Genomic_DNA"/>
</dbReference>
<evidence type="ECO:0000313" key="2">
    <source>
        <dbReference type="Proteomes" id="UP000238218"/>
    </source>
</evidence>